<feature type="region of interest" description="Disordered" evidence="1">
    <location>
        <begin position="1"/>
        <end position="35"/>
    </location>
</feature>
<gene>
    <name evidence="2" type="ORF">JOC86_004905</name>
</gene>
<dbReference type="EMBL" id="JAFBDZ010000010">
    <property type="protein sequence ID" value="MBM7588307.1"/>
    <property type="molecule type" value="Genomic_DNA"/>
</dbReference>
<protein>
    <submittedName>
        <fullName evidence="2">Uncharacterized protein YbbK (DUF523 family)</fullName>
    </submittedName>
</protein>
<keyword evidence="3" id="KW-1185">Reference proteome</keyword>
<name>A0ABS2NKB6_9BACI</name>
<organism evidence="2 3">
    <name type="scientific">Rossellomorea pakistanensis</name>
    <dbReference type="NCBI Taxonomy" id="992288"/>
    <lineage>
        <taxon>Bacteria</taxon>
        <taxon>Bacillati</taxon>
        <taxon>Bacillota</taxon>
        <taxon>Bacilli</taxon>
        <taxon>Bacillales</taxon>
        <taxon>Bacillaceae</taxon>
        <taxon>Rossellomorea</taxon>
    </lineage>
</organism>
<evidence type="ECO:0000313" key="2">
    <source>
        <dbReference type="EMBL" id="MBM7588307.1"/>
    </source>
</evidence>
<reference evidence="2 3" key="1">
    <citation type="submission" date="2021-01" db="EMBL/GenBank/DDBJ databases">
        <title>Genomic Encyclopedia of Type Strains, Phase IV (KMG-IV): sequencing the most valuable type-strain genomes for metagenomic binning, comparative biology and taxonomic classification.</title>
        <authorList>
            <person name="Goeker M."/>
        </authorList>
    </citation>
    <scope>NUCLEOTIDE SEQUENCE [LARGE SCALE GENOMIC DNA]</scope>
    <source>
        <strain evidence="2 3">DSM 24834</strain>
    </source>
</reference>
<comment type="caution">
    <text evidence="2">The sequence shown here is derived from an EMBL/GenBank/DDBJ whole genome shotgun (WGS) entry which is preliminary data.</text>
</comment>
<proteinExistence type="predicted"/>
<sequence>MDGNKNGNHEYPESLVGFPSPRAPEEIVRGNGGNV</sequence>
<dbReference type="Proteomes" id="UP001646157">
    <property type="component" value="Unassembled WGS sequence"/>
</dbReference>
<evidence type="ECO:0000313" key="3">
    <source>
        <dbReference type="Proteomes" id="UP001646157"/>
    </source>
</evidence>
<accession>A0ABS2NKB6</accession>
<evidence type="ECO:0000256" key="1">
    <source>
        <dbReference type="SAM" id="MobiDB-lite"/>
    </source>
</evidence>